<evidence type="ECO:0000313" key="2">
    <source>
        <dbReference type="Proteomes" id="UP000626844"/>
    </source>
</evidence>
<protein>
    <submittedName>
        <fullName evidence="1">Uncharacterized protein</fullName>
    </submittedName>
</protein>
<name>A0A926NE21_9BACI</name>
<sequence>MATVIFDERELDNLRKNIIDVVESIKHDKNVLNKLKRGLKEYNILPGRVQQIVNEINTQAYDLDVSELYLFANELYKSTGKSAADPSSYYPSRMSKEIKTNFEADLPDRVEFPYTFENVIKGEDDDYMAYVKASEIKKLFENGLLQYNKEVQRETRKLNTKHIEDIIHVPKVVEKSVEAMINLHKTGEWASTVITLNARLDSSDEYEELIYDEENKTLTVTKGTLLDILDGFHRINAIARVFRDPSSSDKFFKVNILNFNIGKAKQQFAQINTINPVSKSRVEEIAQSKWSSNVVERLKYNSELKGRISDQTIGRNSGLLVSFLTLSNAIDDCFEIKDKADAAKLSKYLIEFFNELVLNFPDEFLGDVAAVRKKSLINNNLMFEGYVMLAKKMKDESIPVNKLSEILNKIDFNKENPLWRDINILDETLHVKGKTKKHIYNFFEKLTIK</sequence>
<evidence type="ECO:0000313" key="1">
    <source>
        <dbReference type="EMBL" id="MBD1379125.1"/>
    </source>
</evidence>
<dbReference type="EMBL" id="JACXAI010000002">
    <property type="protein sequence ID" value="MBD1379125.1"/>
    <property type="molecule type" value="Genomic_DNA"/>
</dbReference>
<reference evidence="1" key="1">
    <citation type="submission" date="2020-09" db="EMBL/GenBank/DDBJ databases">
        <title>A novel bacterium of genus Bacillus, isolated from South China Sea.</title>
        <authorList>
            <person name="Huang H."/>
            <person name="Mo K."/>
            <person name="Hu Y."/>
        </authorList>
    </citation>
    <scope>NUCLEOTIDE SEQUENCE</scope>
    <source>
        <strain evidence="1">IB182487</strain>
    </source>
</reference>
<keyword evidence="2" id="KW-1185">Reference proteome</keyword>
<gene>
    <name evidence="1" type="ORF">IC621_02680</name>
</gene>
<dbReference type="Proteomes" id="UP000626844">
    <property type="component" value="Unassembled WGS sequence"/>
</dbReference>
<organism evidence="1 2">
    <name type="scientific">Metabacillus arenae</name>
    <dbReference type="NCBI Taxonomy" id="2771434"/>
    <lineage>
        <taxon>Bacteria</taxon>
        <taxon>Bacillati</taxon>
        <taxon>Bacillota</taxon>
        <taxon>Bacilli</taxon>
        <taxon>Bacillales</taxon>
        <taxon>Bacillaceae</taxon>
        <taxon>Metabacillus</taxon>
    </lineage>
</organism>
<proteinExistence type="predicted"/>
<dbReference type="InterPro" id="IPR017642">
    <property type="entry name" value="DNA_S_mod_DndB"/>
</dbReference>
<accession>A0A926NE21</accession>
<dbReference type="Pfam" id="PF14072">
    <property type="entry name" value="DndB"/>
    <property type="match status" value="1"/>
</dbReference>
<comment type="caution">
    <text evidence="1">The sequence shown here is derived from an EMBL/GenBank/DDBJ whole genome shotgun (WGS) entry which is preliminary data.</text>
</comment>
<dbReference type="AlphaFoldDB" id="A0A926NE21"/>
<dbReference type="RefSeq" id="WP_191155456.1">
    <property type="nucleotide sequence ID" value="NZ_JACXAI010000002.1"/>
</dbReference>